<protein>
    <submittedName>
        <fullName evidence="2">Uncharacterized protein</fullName>
    </submittedName>
</protein>
<name>A0A9W9T4F7_9EURO</name>
<reference evidence="2" key="1">
    <citation type="submission" date="2022-11" db="EMBL/GenBank/DDBJ databases">
        <authorList>
            <person name="Petersen C."/>
        </authorList>
    </citation>
    <scope>NUCLEOTIDE SEQUENCE</scope>
    <source>
        <strain evidence="2">IBT 20477</strain>
    </source>
</reference>
<sequence length="75" mass="8847">MDEIPTEEEVEEIPRMDWIPTQEGVEEVPREDLESDNAPEEVGQGDQQMEDAPQVQQHDSLYLFRRPRRYAMDSQ</sequence>
<dbReference type="AlphaFoldDB" id="A0A9W9T4F7"/>
<evidence type="ECO:0000313" key="3">
    <source>
        <dbReference type="Proteomes" id="UP001150942"/>
    </source>
</evidence>
<evidence type="ECO:0000256" key="1">
    <source>
        <dbReference type="SAM" id="MobiDB-lite"/>
    </source>
</evidence>
<keyword evidence="3" id="KW-1185">Reference proteome</keyword>
<proteinExistence type="predicted"/>
<gene>
    <name evidence="2" type="ORF">N7449_003305</name>
</gene>
<feature type="compositionally biased region" description="Acidic residues" evidence="1">
    <location>
        <begin position="1"/>
        <end position="11"/>
    </location>
</feature>
<organism evidence="2 3">
    <name type="scientific">Penicillium cf. viridicatum</name>
    <dbReference type="NCBI Taxonomy" id="2972119"/>
    <lineage>
        <taxon>Eukaryota</taxon>
        <taxon>Fungi</taxon>
        <taxon>Dikarya</taxon>
        <taxon>Ascomycota</taxon>
        <taxon>Pezizomycotina</taxon>
        <taxon>Eurotiomycetes</taxon>
        <taxon>Eurotiomycetidae</taxon>
        <taxon>Eurotiales</taxon>
        <taxon>Aspergillaceae</taxon>
        <taxon>Penicillium</taxon>
    </lineage>
</organism>
<evidence type="ECO:0000313" key="2">
    <source>
        <dbReference type="EMBL" id="KAJ5208926.1"/>
    </source>
</evidence>
<reference evidence="2" key="2">
    <citation type="journal article" date="2023" name="IMA Fungus">
        <title>Comparative genomic study of the Penicillium genus elucidates a diverse pangenome and 15 lateral gene transfer events.</title>
        <authorList>
            <person name="Petersen C."/>
            <person name="Sorensen T."/>
            <person name="Nielsen M.R."/>
            <person name="Sondergaard T.E."/>
            <person name="Sorensen J.L."/>
            <person name="Fitzpatrick D.A."/>
            <person name="Frisvad J.C."/>
            <person name="Nielsen K.L."/>
        </authorList>
    </citation>
    <scope>NUCLEOTIDE SEQUENCE</scope>
    <source>
        <strain evidence="2">IBT 20477</strain>
    </source>
</reference>
<dbReference type="Proteomes" id="UP001150942">
    <property type="component" value="Unassembled WGS sequence"/>
</dbReference>
<dbReference type="EMBL" id="JAPQKQ010000002">
    <property type="protein sequence ID" value="KAJ5208926.1"/>
    <property type="molecule type" value="Genomic_DNA"/>
</dbReference>
<feature type="region of interest" description="Disordered" evidence="1">
    <location>
        <begin position="1"/>
        <end position="60"/>
    </location>
</feature>
<comment type="caution">
    <text evidence="2">The sequence shown here is derived from an EMBL/GenBank/DDBJ whole genome shotgun (WGS) entry which is preliminary data.</text>
</comment>
<accession>A0A9W9T4F7</accession>